<dbReference type="RefSeq" id="WP_092039346.1">
    <property type="nucleotide sequence ID" value="NZ_FOTK01000007.1"/>
</dbReference>
<dbReference type="PROSITE" id="PS50405">
    <property type="entry name" value="GST_CTER"/>
    <property type="match status" value="1"/>
</dbReference>
<dbReference type="Pfam" id="PF13410">
    <property type="entry name" value="GST_C_2"/>
    <property type="match status" value="1"/>
</dbReference>
<dbReference type="GO" id="GO:0016034">
    <property type="term" value="F:maleylacetoacetate isomerase activity"/>
    <property type="evidence" value="ECO:0007669"/>
    <property type="project" value="TreeGrafter"/>
</dbReference>
<dbReference type="Pfam" id="PF13417">
    <property type="entry name" value="GST_N_3"/>
    <property type="match status" value="1"/>
</dbReference>
<dbReference type="InterPro" id="IPR004045">
    <property type="entry name" value="Glutathione_S-Trfase_N"/>
</dbReference>
<evidence type="ECO:0000259" key="2">
    <source>
        <dbReference type="PROSITE" id="PS50405"/>
    </source>
</evidence>
<accession>A0A1I4J487</accession>
<feature type="domain" description="GST N-terminal" evidence="1">
    <location>
        <begin position="1"/>
        <end position="77"/>
    </location>
</feature>
<dbReference type="Gene3D" id="3.40.30.10">
    <property type="entry name" value="Glutaredoxin"/>
    <property type="match status" value="1"/>
</dbReference>
<dbReference type="GO" id="GO:0006749">
    <property type="term" value="P:glutathione metabolic process"/>
    <property type="evidence" value="ECO:0007669"/>
    <property type="project" value="TreeGrafter"/>
</dbReference>
<dbReference type="InterPro" id="IPR040079">
    <property type="entry name" value="Glutathione_S-Trfase"/>
</dbReference>
<dbReference type="AlphaFoldDB" id="A0A1I4J487"/>
<dbReference type="Proteomes" id="UP000199048">
    <property type="component" value="Unassembled WGS sequence"/>
</dbReference>
<dbReference type="SFLD" id="SFLDG00358">
    <property type="entry name" value="Main_(cytGST)"/>
    <property type="match status" value="1"/>
</dbReference>
<dbReference type="PANTHER" id="PTHR42673:SF21">
    <property type="entry name" value="GLUTATHIONE S-TRANSFERASE YFCF"/>
    <property type="match status" value="1"/>
</dbReference>
<dbReference type="CDD" id="cd00570">
    <property type="entry name" value="GST_N_family"/>
    <property type="match status" value="1"/>
</dbReference>
<dbReference type="CDD" id="cd00299">
    <property type="entry name" value="GST_C_family"/>
    <property type="match status" value="1"/>
</dbReference>
<feature type="domain" description="GST C-terminal" evidence="2">
    <location>
        <begin position="82"/>
        <end position="207"/>
    </location>
</feature>
<evidence type="ECO:0000313" key="4">
    <source>
        <dbReference type="Proteomes" id="UP000199048"/>
    </source>
</evidence>
<dbReference type="GO" id="GO:0004364">
    <property type="term" value="F:glutathione transferase activity"/>
    <property type="evidence" value="ECO:0007669"/>
    <property type="project" value="TreeGrafter"/>
</dbReference>
<dbReference type="SFLD" id="SFLDS00019">
    <property type="entry name" value="Glutathione_Transferase_(cytos"/>
    <property type="match status" value="1"/>
</dbReference>
<gene>
    <name evidence="3" type="ORF">SAMN05192568_1007112</name>
</gene>
<dbReference type="STRING" id="582667.SAMN05192568_1007112"/>
<dbReference type="SUPFAM" id="SSF52833">
    <property type="entry name" value="Thioredoxin-like"/>
    <property type="match status" value="1"/>
</dbReference>
<name>A0A1I4J487_9HYPH</name>
<dbReference type="GO" id="GO:0006559">
    <property type="term" value="P:L-phenylalanine catabolic process"/>
    <property type="evidence" value="ECO:0007669"/>
    <property type="project" value="TreeGrafter"/>
</dbReference>
<evidence type="ECO:0000259" key="1">
    <source>
        <dbReference type="PROSITE" id="PS50404"/>
    </source>
</evidence>
<dbReference type="InterPro" id="IPR036282">
    <property type="entry name" value="Glutathione-S-Trfase_C_sf"/>
</dbReference>
<dbReference type="EMBL" id="FOTK01000007">
    <property type="protein sequence ID" value="SFL61047.1"/>
    <property type="molecule type" value="Genomic_DNA"/>
</dbReference>
<proteinExistence type="predicted"/>
<dbReference type="PANTHER" id="PTHR42673">
    <property type="entry name" value="MALEYLACETOACETATE ISOMERASE"/>
    <property type="match status" value="1"/>
</dbReference>
<dbReference type="OrthoDB" id="9782992at2"/>
<reference evidence="4" key="1">
    <citation type="submission" date="2016-10" db="EMBL/GenBank/DDBJ databases">
        <authorList>
            <person name="Varghese N."/>
            <person name="Submissions S."/>
        </authorList>
    </citation>
    <scope>NUCLEOTIDE SEQUENCE [LARGE SCALE GENOMIC DNA]</scope>
    <source>
        <strain evidence="4">BL36</strain>
    </source>
</reference>
<dbReference type="Gene3D" id="1.20.1050.10">
    <property type="match status" value="1"/>
</dbReference>
<evidence type="ECO:0000313" key="3">
    <source>
        <dbReference type="EMBL" id="SFL61047.1"/>
    </source>
</evidence>
<dbReference type="SUPFAM" id="SSF47616">
    <property type="entry name" value="GST C-terminal domain-like"/>
    <property type="match status" value="1"/>
</dbReference>
<keyword evidence="3" id="KW-0808">Transferase</keyword>
<sequence>MIVYGTSISPFVRKVLVALAEKGIRYEHRPVAPQAEDADFRAASPVGKVPAIDDNGFRLADSSAILDYLERLYPQPALIPADPKHAARARWFDKFAEVEFDRQLSVVFTERFLKPRLLKVPGDEALAQQALDQNLPPLFDYLETQITGPFLVGDAFGIADIAVASPFHNLRLAHVQVDAGRWPKLAGWAALTLDRPSFVTAIAAPAW</sequence>
<protein>
    <submittedName>
        <fullName evidence="3">Glutathione S-transferase</fullName>
    </submittedName>
</protein>
<keyword evidence="4" id="KW-1185">Reference proteome</keyword>
<dbReference type="InterPro" id="IPR010987">
    <property type="entry name" value="Glutathione-S-Trfase_C-like"/>
</dbReference>
<organism evidence="3 4">
    <name type="scientific">Methylobacterium pseudosasicola</name>
    <dbReference type="NCBI Taxonomy" id="582667"/>
    <lineage>
        <taxon>Bacteria</taxon>
        <taxon>Pseudomonadati</taxon>
        <taxon>Pseudomonadota</taxon>
        <taxon>Alphaproteobacteria</taxon>
        <taxon>Hyphomicrobiales</taxon>
        <taxon>Methylobacteriaceae</taxon>
        <taxon>Methylobacterium</taxon>
    </lineage>
</organism>
<dbReference type="InterPro" id="IPR036249">
    <property type="entry name" value="Thioredoxin-like_sf"/>
</dbReference>
<dbReference type="PROSITE" id="PS50404">
    <property type="entry name" value="GST_NTER"/>
    <property type="match status" value="1"/>
</dbReference>